<feature type="domain" description="DUF7136" evidence="1">
    <location>
        <begin position="9"/>
        <end position="212"/>
    </location>
</feature>
<protein>
    <recommendedName>
        <fullName evidence="1">DUF7136 domain-containing protein</fullName>
    </recommendedName>
</protein>
<gene>
    <name evidence="2" type="ORF">BO80DRAFT_426578</name>
</gene>
<proteinExistence type="predicted"/>
<dbReference type="GeneID" id="37224667"/>
<keyword evidence="3" id="KW-1185">Reference proteome</keyword>
<dbReference type="OrthoDB" id="4490227at2759"/>
<dbReference type="AlphaFoldDB" id="A0A395GUQ6"/>
<evidence type="ECO:0000313" key="3">
    <source>
        <dbReference type="Proteomes" id="UP000249402"/>
    </source>
</evidence>
<evidence type="ECO:0000313" key="2">
    <source>
        <dbReference type="EMBL" id="RAK99290.1"/>
    </source>
</evidence>
<organism evidence="2 3">
    <name type="scientific">Aspergillus ibericus CBS 121593</name>
    <dbReference type="NCBI Taxonomy" id="1448316"/>
    <lineage>
        <taxon>Eukaryota</taxon>
        <taxon>Fungi</taxon>
        <taxon>Dikarya</taxon>
        <taxon>Ascomycota</taxon>
        <taxon>Pezizomycotina</taxon>
        <taxon>Eurotiomycetes</taxon>
        <taxon>Eurotiomycetidae</taxon>
        <taxon>Eurotiales</taxon>
        <taxon>Aspergillaceae</taxon>
        <taxon>Aspergillus</taxon>
        <taxon>Aspergillus subgen. Circumdati</taxon>
    </lineage>
</organism>
<dbReference type="InterPro" id="IPR055560">
    <property type="entry name" value="DUF7136"/>
</dbReference>
<reference evidence="2 3" key="1">
    <citation type="submission" date="2018-02" db="EMBL/GenBank/DDBJ databases">
        <title>The genomes of Aspergillus section Nigri reveals drivers in fungal speciation.</title>
        <authorList>
            <consortium name="DOE Joint Genome Institute"/>
            <person name="Vesth T.C."/>
            <person name="Nybo J."/>
            <person name="Theobald S."/>
            <person name="Brandl J."/>
            <person name="Frisvad J.C."/>
            <person name="Nielsen K.F."/>
            <person name="Lyhne E.K."/>
            <person name="Kogle M.E."/>
            <person name="Kuo A."/>
            <person name="Riley R."/>
            <person name="Clum A."/>
            <person name="Nolan M."/>
            <person name="Lipzen A."/>
            <person name="Salamov A."/>
            <person name="Henrissat B."/>
            <person name="Wiebenga A."/>
            <person name="De vries R.P."/>
            <person name="Grigoriev I.V."/>
            <person name="Mortensen U.H."/>
            <person name="Andersen M.R."/>
            <person name="Baker S.E."/>
        </authorList>
    </citation>
    <scope>NUCLEOTIDE SEQUENCE [LARGE SCALE GENOMIC DNA]</scope>
    <source>
        <strain evidence="2 3">CBS 121593</strain>
    </source>
</reference>
<dbReference type="EMBL" id="KZ824447">
    <property type="protein sequence ID" value="RAK99290.1"/>
    <property type="molecule type" value="Genomic_DNA"/>
</dbReference>
<dbReference type="Pfam" id="PF23584">
    <property type="entry name" value="DUF7136"/>
    <property type="match status" value="1"/>
</dbReference>
<accession>A0A395GUQ6</accession>
<sequence length="248" mass="26057">MADTTPTFSPGIFEVDLIFPRNETYAPHTLLPVVFALQNPPLAFPVAAWISWSLWEGNNLTSPGSITDGVIELALLNLTSTEPLLVTRFIDTIPYPNGFWTFEWSLQMDMCSAGYGPGQFIDTNSTTVFTISQSGQAPDLVAATSSDKCGTMKAYAYNITAEGESCGYFGPSPTTNPCAVTVNAAAASSVMAAGTALACDPLESSIYPNVTCPPVSVSSSNVAGQYHMAAAPTLLTLLAVVSGLIHLG</sequence>
<evidence type="ECO:0000259" key="1">
    <source>
        <dbReference type="Pfam" id="PF23584"/>
    </source>
</evidence>
<dbReference type="Proteomes" id="UP000249402">
    <property type="component" value="Unassembled WGS sequence"/>
</dbReference>
<dbReference type="VEuPathDB" id="FungiDB:BO80DRAFT_426578"/>
<dbReference type="RefSeq" id="XP_025573618.1">
    <property type="nucleotide sequence ID" value="XM_025719802.1"/>
</dbReference>
<name>A0A395GUQ6_9EURO</name>